<dbReference type="Proteomes" id="UP000232003">
    <property type="component" value="Plasmid pNFSY07"/>
</dbReference>
<dbReference type="EMBL" id="CP024792">
    <property type="protein sequence ID" value="AUB43828.1"/>
    <property type="molecule type" value="Genomic_DNA"/>
</dbReference>
<dbReference type="KEGG" id="nfl:COO91_10023"/>
<accession>A0A2K8T815</accession>
<geneLocation type="plasmid" evidence="2">
    <name>pnfsy07</name>
</geneLocation>
<evidence type="ECO:0000313" key="2">
    <source>
        <dbReference type="Proteomes" id="UP000232003"/>
    </source>
</evidence>
<reference evidence="1 2" key="1">
    <citation type="submission" date="2017-11" db="EMBL/GenBank/DDBJ databases">
        <title>Complete genome of a free-living desiccation-tolerant cyanobacterium and its photosynthetic adaptation to extreme terrestrial habitat.</title>
        <authorList>
            <person name="Shang J."/>
        </authorList>
    </citation>
    <scope>NUCLEOTIDE SEQUENCE [LARGE SCALE GENOMIC DNA]</scope>
    <source>
        <strain evidence="1 2">CCNUN1</strain>
        <plasmid evidence="2">pnfsy07</plasmid>
    </source>
</reference>
<name>A0A2K8T815_9NOSO</name>
<dbReference type="SUPFAM" id="SSF46689">
    <property type="entry name" value="Homeodomain-like"/>
    <property type="match status" value="1"/>
</dbReference>
<protein>
    <submittedName>
        <fullName evidence="1">Transposase</fullName>
    </submittedName>
</protein>
<evidence type="ECO:0000313" key="1">
    <source>
        <dbReference type="EMBL" id="AUB43828.1"/>
    </source>
</evidence>
<dbReference type="InterPro" id="IPR009057">
    <property type="entry name" value="Homeodomain-like_sf"/>
</dbReference>
<gene>
    <name evidence="1" type="ORF">COO91_10023</name>
</gene>
<proteinExistence type="predicted"/>
<dbReference type="AlphaFoldDB" id="A0A2K8T815"/>
<organism evidence="1 2">
    <name type="scientific">Nostoc flagelliforme CCNUN1</name>
    <dbReference type="NCBI Taxonomy" id="2038116"/>
    <lineage>
        <taxon>Bacteria</taxon>
        <taxon>Bacillati</taxon>
        <taxon>Cyanobacteriota</taxon>
        <taxon>Cyanophyceae</taxon>
        <taxon>Nostocales</taxon>
        <taxon>Nostocaceae</taxon>
        <taxon>Nostoc</taxon>
    </lineage>
</organism>
<sequence length="210" mass="24050">MSRPFEIEIAESEEELKKRLQTANLGNQKEKLIMLWWIKSGLVLEQQEIGKRLAKDTSTVTRWLQRYRSGGISELLKIKKAPGAKPKIHDAAIAGLEQELKTGKGFSSYGAIVEWLKQEYELEMEYATVYALVRYKLGAKLKVPRPQSHKQDEKLVSEFKKNSGILDSLEKHLAQGKCVRYMCQDETRLGLKTLRGCLKSRQLSKKTLRA</sequence>
<dbReference type="OrthoDB" id="455352at2"/>
<keyword evidence="1" id="KW-0614">Plasmid</keyword>
<keyword evidence="2" id="KW-1185">Reference proteome</keyword>
<dbReference type="Pfam" id="PF13565">
    <property type="entry name" value="HTH_32"/>
    <property type="match status" value="1"/>
</dbReference>
<dbReference type="RefSeq" id="WP_100903806.1">
    <property type="nucleotide sequence ID" value="NZ_CAWNNC010000008.1"/>
</dbReference>